<feature type="repeat" description="WD" evidence="5">
    <location>
        <begin position="169"/>
        <end position="199"/>
    </location>
</feature>
<dbReference type="STRING" id="126957.T1IXE5"/>
<feature type="repeat" description="WD" evidence="5">
    <location>
        <begin position="380"/>
        <end position="413"/>
    </location>
</feature>
<dbReference type="InterPro" id="IPR001680">
    <property type="entry name" value="WD40_rpt"/>
</dbReference>
<keyword evidence="2 5" id="KW-0853">WD repeat</keyword>
<evidence type="ECO:0000256" key="2">
    <source>
        <dbReference type="ARBA" id="ARBA00022574"/>
    </source>
</evidence>
<keyword evidence="8" id="KW-1185">Reference proteome</keyword>
<dbReference type="PRINTS" id="PR00319">
    <property type="entry name" value="GPROTEINB"/>
</dbReference>
<dbReference type="GO" id="GO:0007219">
    <property type="term" value="P:Notch signaling pathway"/>
    <property type="evidence" value="ECO:0007669"/>
    <property type="project" value="TreeGrafter"/>
</dbReference>
<organism evidence="7 8">
    <name type="scientific">Strigamia maritima</name>
    <name type="common">European centipede</name>
    <name type="synonym">Geophilus maritimus</name>
    <dbReference type="NCBI Taxonomy" id="126957"/>
    <lineage>
        <taxon>Eukaryota</taxon>
        <taxon>Metazoa</taxon>
        <taxon>Ecdysozoa</taxon>
        <taxon>Arthropoda</taxon>
        <taxon>Myriapoda</taxon>
        <taxon>Chilopoda</taxon>
        <taxon>Pleurostigmophora</taxon>
        <taxon>Geophilomorpha</taxon>
        <taxon>Linotaeniidae</taxon>
        <taxon>Strigamia</taxon>
    </lineage>
</organism>
<dbReference type="PROSITE" id="PS50294">
    <property type="entry name" value="WD_REPEATS_REGION"/>
    <property type="match status" value="5"/>
</dbReference>
<dbReference type="PANTHER" id="PTHR19848">
    <property type="entry name" value="WD40 REPEAT PROTEIN"/>
    <property type="match status" value="1"/>
</dbReference>
<protein>
    <recommendedName>
        <fullName evidence="6">NLE domain-containing protein</fullName>
    </recommendedName>
</protein>
<dbReference type="HOGENOM" id="CLU_000288_57_16_1"/>
<dbReference type="InterPro" id="IPR015943">
    <property type="entry name" value="WD40/YVTN_repeat-like_dom_sf"/>
</dbReference>
<dbReference type="GO" id="GO:0005730">
    <property type="term" value="C:nucleolus"/>
    <property type="evidence" value="ECO:0007669"/>
    <property type="project" value="UniProtKB-SubCell"/>
</dbReference>
<feature type="domain" description="NLE" evidence="6">
    <location>
        <begin position="18"/>
        <end position="78"/>
    </location>
</feature>
<dbReference type="PROSITE" id="PS50082">
    <property type="entry name" value="WD_REPEATS_2"/>
    <property type="match status" value="5"/>
</dbReference>
<evidence type="ECO:0000313" key="8">
    <source>
        <dbReference type="Proteomes" id="UP000014500"/>
    </source>
</evidence>
<dbReference type="Proteomes" id="UP000014500">
    <property type="component" value="Unassembled WGS sequence"/>
</dbReference>
<reference evidence="7" key="2">
    <citation type="submission" date="2015-02" db="UniProtKB">
        <authorList>
            <consortium name="EnsemblMetazoa"/>
        </authorList>
    </citation>
    <scope>IDENTIFICATION</scope>
</reference>
<feature type="repeat" description="WD" evidence="5">
    <location>
        <begin position="296"/>
        <end position="337"/>
    </location>
</feature>
<dbReference type="InterPro" id="IPR036322">
    <property type="entry name" value="WD40_repeat_dom_sf"/>
</dbReference>
<sequence length="413" mass="45993">MEVNPETESMESIDDCRILTQFKNESGETIGTPFDLPVKVNVKNLQSICNALLQNEENIPYAFFINSVEIKSTIDDAIKNEKIETEKVLEIVCQPQAVFRVRPVTRCTSSLPGHAEAVLSAAFSPDGRYLASGSGDTTVRFWDVNTETPHFDCTVRIWDTVLGHTLLTLSGHAKSVTCVKWGGTGLIYSASQDKTVKVWRAADGVLCRSLETHAHWVNYIALNTDYVMRTGAFDPSDADVVYRNITESNEELAKKAQIRYDKVRNTSKAERLVSGSDDLTMCLWAPETEKKPICRLTGHQQLINDVKFSPDTRLFASASFDKSVKLWDAINGKFIATLRGHVQAVYQISWSADSRLLVSGSADSTLKVWDVTVKNLALDLPGHADEVYAVDWSPDGQRVVSGSKDKLLKIWRK</sequence>
<dbReference type="SUPFAM" id="SSF50978">
    <property type="entry name" value="WD40 repeat-like"/>
    <property type="match status" value="1"/>
</dbReference>
<dbReference type="InterPro" id="IPR001632">
    <property type="entry name" value="WD40_G-protein_beta-like"/>
</dbReference>
<dbReference type="Pfam" id="PF08154">
    <property type="entry name" value="NLE"/>
    <property type="match status" value="1"/>
</dbReference>
<dbReference type="GO" id="GO:0000027">
    <property type="term" value="P:ribosomal large subunit assembly"/>
    <property type="evidence" value="ECO:0007669"/>
    <property type="project" value="TreeGrafter"/>
</dbReference>
<dbReference type="AlphaFoldDB" id="T1IXE5"/>
<keyword evidence="4" id="KW-0539">Nucleus</keyword>
<dbReference type="InterPro" id="IPR020472">
    <property type="entry name" value="WD40_PAC1"/>
</dbReference>
<proteinExistence type="predicted"/>
<name>T1IXE5_STRMM</name>
<evidence type="ECO:0000259" key="6">
    <source>
        <dbReference type="Pfam" id="PF08154"/>
    </source>
</evidence>
<dbReference type="Pfam" id="PF00400">
    <property type="entry name" value="WD40"/>
    <property type="match status" value="5"/>
</dbReference>
<evidence type="ECO:0000256" key="4">
    <source>
        <dbReference type="ARBA" id="ARBA00023242"/>
    </source>
</evidence>
<keyword evidence="3" id="KW-0677">Repeat</keyword>
<dbReference type="EnsemblMetazoa" id="SMAR005877-RA">
    <property type="protein sequence ID" value="SMAR005877-PA"/>
    <property type="gene ID" value="SMAR005877"/>
</dbReference>
<dbReference type="InterPro" id="IPR012972">
    <property type="entry name" value="NLE"/>
</dbReference>
<evidence type="ECO:0000313" key="7">
    <source>
        <dbReference type="EnsemblMetazoa" id="SMAR005877-PA"/>
    </source>
</evidence>
<dbReference type="InterPro" id="IPR019775">
    <property type="entry name" value="WD40_repeat_CS"/>
</dbReference>
<evidence type="ECO:0000256" key="1">
    <source>
        <dbReference type="ARBA" id="ARBA00004604"/>
    </source>
</evidence>
<dbReference type="Gene3D" id="2.130.10.10">
    <property type="entry name" value="YVTN repeat-like/Quinoprotein amine dehydrogenase"/>
    <property type="match status" value="1"/>
</dbReference>
<dbReference type="PANTHER" id="PTHR19848:SF0">
    <property type="entry name" value="NOTCHLESS PROTEIN HOMOLOG 1"/>
    <property type="match status" value="1"/>
</dbReference>
<dbReference type="PROSITE" id="PS00678">
    <property type="entry name" value="WD_REPEATS_1"/>
    <property type="match status" value="2"/>
</dbReference>
<accession>T1IXE5</accession>
<evidence type="ECO:0000256" key="3">
    <source>
        <dbReference type="ARBA" id="ARBA00022737"/>
    </source>
</evidence>
<dbReference type="PhylomeDB" id="T1IXE5"/>
<evidence type="ECO:0000256" key="5">
    <source>
        <dbReference type="PROSITE-ProRule" id="PRU00221"/>
    </source>
</evidence>
<dbReference type="OMA" id="AWEPYHR"/>
<dbReference type="EMBL" id="JH431646">
    <property type="status" value="NOT_ANNOTATED_CDS"/>
    <property type="molecule type" value="Genomic_DNA"/>
</dbReference>
<feature type="repeat" description="WD" evidence="5">
    <location>
        <begin position="338"/>
        <end position="371"/>
    </location>
</feature>
<dbReference type="SMART" id="SM00320">
    <property type="entry name" value="WD40"/>
    <property type="match status" value="6"/>
</dbReference>
<reference evidence="8" key="1">
    <citation type="submission" date="2011-05" db="EMBL/GenBank/DDBJ databases">
        <authorList>
            <person name="Richards S.R."/>
            <person name="Qu J."/>
            <person name="Jiang H."/>
            <person name="Jhangiani S.N."/>
            <person name="Agravi P."/>
            <person name="Goodspeed R."/>
            <person name="Gross S."/>
            <person name="Mandapat C."/>
            <person name="Jackson L."/>
            <person name="Mathew T."/>
            <person name="Pu L."/>
            <person name="Thornton R."/>
            <person name="Saada N."/>
            <person name="Wilczek-Boney K.B."/>
            <person name="Lee S."/>
            <person name="Kovar C."/>
            <person name="Wu Y."/>
            <person name="Scherer S.E."/>
            <person name="Worley K.C."/>
            <person name="Muzny D.M."/>
            <person name="Gibbs R."/>
        </authorList>
    </citation>
    <scope>NUCLEOTIDE SEQUENCE</scope>
    <source>
        <strain evidence="8">Brora</strain>
    </source>
</reference>
<dbReference type="eggNOG" id="KOG0271">
    <property type="taxonomic scope" value="Eukaryota"/>
</dbReference>
<dbReference type="PRINTS" id="PR00320">
    <property type="entry name" value="GPROTEINBRPT"/>
</dbReference>
<dbReference type="CDD" id="cd00200">
    <property type="entry name" value="WD40"/>
    <property type="match status" value="1"/>
</dbReference>
<comment type="subcellular location">
    <subcellularLocation>
        <location evidence="1">Nucleus</location>
        <location evidence="1">Nucleolus</location>
    </subcellularLocation>
</comment>
<feature type="repeat" description="WD" evidence="5">
    <location>
        <begin position="111"/>
        <end position="146"/>
    </location>
</feature>